<reference evidence="1 2" key="1">
    <citation type="submission" date="2019-02" db="EMBL/GenBank/DDBJ databases">
        <title>Deep-cultivation of Planctomycetes and their phenomic and genomic characterization uncovers novel biology.</title>
        <authorList>
            <person name="Wiegand S."/>
            <person name="Jogler M."/>
            <person name="Boedeker C."/>
            <person name="Pinto D."/>
            <person name="Vollmers J."/>
            <person name="Rivas-Marin E."/>
            <person name="Kohn T."/>
            <person name="Peeters S.H."/>
            <person name="Heuer A."/>
            <person name="Rast P."/>
            <person name="Oberbeckmann S."/>
            <person name="Bunk B."/>
            <person name="Jeske O."/>
            <person name="Meyerdierks A."/>
            <person name="Storesund J.E."/>
            <person name="Kallscheuer N."/>
            <person name="Luecker S."/>
            <person name="Lage O.M."/>
            <person name="Pohl T."/>
            <person name="Merkel B.J."/>
            <person name="Hornburger P."/>
            <person name="Mueller R.-W."/>
            <person name="Bruemmer F."/>
            <person name="Labrenz M."/>
            <person name="Spormann A.M."/>
            <person name="Op den Camp H."/>
            <person name="Overmann J."/>
            <person name="Amann R."/>
            <person name="Jetten M.S.M."/>
            <person name="Mascher T."/>
            <person name="Medema M.H."/>
            <person name="Devos D.P."/>
            <person name="Kaster A.-K."/>
            <person name="Ovreas L."/>
            <person name="Rohde M."/>
            <person name="Galperin M.Y."/>
            <person name="Jogler C."/>
        </authorList>
    </citation>
    <scope>NUCLEOTIDE SEQUENCE [LARGE SCALE GENOMIC DNA]</scope>
    <source>
        <strain evidence="1 2">Mal33</strain>
    </source>
</reference>
<name>A0A518ITC6_9BACT</name>
<protein>
    <submittedName>
        <fullName evidence="1">Uncharacterized protein</fullName>
    </submittedName>
</protein>
<dbReference type="Proteomes" id="UP000316770">
    <property type="component" value="Chromosome"/>
</dbReference>
<dbReference type="RefSeq" id="WP_197453176.1">
    <property type="nucleotide sequence ID" value="NZ_CP036318.1"/>
</dbReference>
<keyword evidence="2" id="KW-1185">Reference proteome</keyword>
<evidence type="ECO:0000313" key="2">
    <source>
        <dbReference type="Proteomes" id="UP000316770"/>
    </source>
</evidence>
<evidence type="ECO:0000313" key="1">
    <source>
        <dbReference type="EMBL" id="QDV56344.1"/>
    </source>
</evidence>
<sequence>MTELEVGQEGEMGVVKMATSPRFAAKRGSNLGCRIGRLCGFALVRGLAVFMIGGWF</sequence>
<proteinExistence type="predicted"/>
<organism evidence="1 2">
    <name type="scientific">Rosistilla oblonga</name>
    <dbReference type="NCBI Taxonomy" id="2527990"/>
    <lineage>
        <taxon>Bacteria</taxon>
        <taxon>Pseudomonadati</taxon>
        <taxon>Planctomycetota</taxon>
        <taxon>Planctomycetia</taxon>
        <taxon>Pirellulales</taxon>
        <taxon>Pirellulaceae</taxon>
        <taxon>Rosistilla</taxon>
    </lineage>
</organism>
<dbReference type="EMBL" id="CP036318">
    <property type="protein sequence ID" value="QDV56344.1"/>
    <property type="molecule type" value="Genomic_DNA"/>
</dbReference>
<gene>
    <name evidence="1" type="ORF">Mal33_23260</name>
</gene>
<dbReference type="AlphaFoldDB" id="A0A518ITC6"/>
<accession>A0A518ITC6</accession>